<feature type="region of interest" description="Disordered" evidence="3">
    <location>
        <begin position="1"/>
        <end position="25"/>
    </location>
</feature>
<dbReference type="AlphaFoldDB" id="A0AAD2CVW1"/>
<feature type="compositionally biased region" description="Basic and acidic residues" evidence="3">
    <location>
        <begin position="8"/>
        <end position="25"/>
    </location>
</feature>
<evidence type="ECO:0000256" key="3">
    <source>
        <dbReference type="SAM" id="MobiDB-lite"/>
    </source>
</evidence>
<feature type="transmembrane region" description="Helical" evidence="4">
    <location>
        <begin position="127"/>
        <end position="146"/>
    </location>
</feature>
<keyword evidence="4" id="KW-0812">Transmembrane</keyword>
<dbReference type="InterPro" id="IPR050994">
    <property type="entry name" value="At_inactive_RLKs"/>
</dbReference>
<accession>A0AAD2CVW1</accession>
<reference evidence="6" key="1">
    <citation type="submission" date="2023-08" db="EMBL/GenBank/DDBJ databases">
        <authorList>
            <person name="Audoor S."/>
            <person name="Bilcke G."/>
        </authorList>
    </citation>
    <scope>NUCLEOTIDE SEQUENCE</scope>
</reference>
<keyword evidence="7" id="KW-1185">Reference proteome</keyword>
<feature type="transmembrane region" description="Helical" evidence="4">
    <location>
        <begin position="158"/>
        <end position="180"/>
    </location>
</feature>
<proteinExistence type="predicted"/>
<keyword evidence="1" id="KW-0677">Repeat</keyword>
<evidence type="ECO:0000256" key="2">
    <source>
        <dbReference type="SAM" id="Coils"/>
    </source>
</evidence>
<feature type="coiled-coil region" evidence="2">
    <location>
        <begin position="37"/>
        <end position="71"/>
    </location>
</feature>
<name>A0AAD2CVW1_9STRA</name>
<comment type="caution">
    <text evidence="6">The sequence shown here is derived from an EMBL/GenBank/DDBJ whole genome shotgun (WGS) entry which is preliminary data.</text>
</comment>
<evidence type="ECO:0000259" key="5">
    <source>
        <dbReference type="PROSITE" id="PS00022"/>
    </source>
</evidence>
<feature type="domain" description="EGF-like" evidence="5">
    <location>
        <begin position="648"/>
        <end position="659"/>
    </location>
</feature>
<evidence type="ECO:0000313" key="7">
    <source>
        <dbReference type="Proteomes" id="UP001295423"/>
    </source>
</evidence>
<protein>
    <recommendedName>
        <fullName evidence="5">EGF-like domain-containing protein</fullName>
    </recommendedName>
</protein>
<dbReference type="SUPFAM" id="SSF52058">
    <property type="entry name" value="L domain-like"/>
    <property type="match status" value="1"/>
</dbReference>
<evidence type="ECO:0000256" key="1">
    <source>
        <dbReference type="ARBA" id="ARBA00022737"/>
    </source>
</evidence>
<dbReference type="Proteomes" id="UP001295423">
    <property type="component" value="Unassembled WGS sequence"/>
</dbReference>
<organism evidence="6 7">
    <name type="scientific">Cylindrotheca closterium</name>
    <dbReference type="NCBI Taxonomy" id="2856"/>
    <lineage>
        <taxon>Eukaryota</taxon>
        <taxon>Sar</taxon>
        <taxon>Stramenopiles</taxon>
        <taxon>Ochrophyta</taxon>
        <taxon>Bacillariophyta</taxon>
        <taxon>Bacillariophyceae</taxon>
        <taxon>Bacillariophycidae</taxon>
        <taxon>Bacillariales</taxon>
        <taxon>Bacillariaceae</taxon>
        <taxon>Cylindrotheca</taxon>
    </lineage>
</organism>
<dbReference type="Gene3D" id="3.80.10.10">
    <property type="entry name" value="Ribonuclease Inhibitor"/>
    <property type="match status" value="1"/>
</dbReference>
<feature type="transmembrane region" description="Helical" evidence="4">
    <location>
        <begin position="219"/>
        <end position="238"/>
    </location>
</feature>
<dbReference type="FunFam" id="3.80.10.10:FF:000383">
    <property type="entry name" value="Leucine-rich repeat receptor protein kinase EMS1"/>
    <property type="match status" value="1"/>
</dbReference>
<dbReference type="PROSITE" id="PS00022">
    <property type="entry name" value="EGF_1"/>
    <property type="match status" value="1"/>
</dbReference>
<dbReference type="EMBL" id="CAKOGP040001113">
    <property type="protein sequence ID" value="CAJ1943607.1"/>
    <property type="molecule type" value="Genomic_DNA"/>
</dbReference>
<feature type="transmembrane region" description="Helical" evidence="4">
    <location>
        <begin position="309"/>
        <end position="331"/>
    </location>
</feature>
<dbReference type="InterPro" id="IPR032675">
    <property type="entry name" value="LRR_dom_sf"/>
</dbReference>
<evidence type="ECO:0000313" key="6">
    <source>
        <dbReference type="EMBL" id="CAJ1943607.1"/>
    </source>
</evidence>
<sequence>MDAWSLAMKDESKSHVEDSNNKSESDDTLVQLLIERVDHVETKVQHSEAEIKKLQRRLSIAEKRISPLDNNHLPWRRIGNEEEDDLSVSRCEEGEFNDSDIKAEEEYQLPRDVYSIVSSWEFNSRPFWISLLVIAVQIVLLALLLTDQTQGTAEADVVVFPVNVPTIVHLAQALATIIAIMDQDDLRSAIEAYFDGLPTRFKGDDGFQRMTKAQWNFSCFIRFFQGFLSVLASFVLAVQSQTVFDVLLNFLGVKFVSELDDLAFNLGQLGYFGNQCEHAAKCIAEAKFQQDNRNRVDESSWSRAWFYKYAHVIGIFGVLGLLLGLFFYAIIWQNTGRLAAQVIKLEVAEGAIPFAALFNGCYGADRKGPKYDRRLPYRQIGFEETGGNFGFCSDIGGEQAWTFSIGSSSDPCHDWQGRTSPTTTYDILELADNTQWFSIDGISLGSLQISRVLNPTSECERFIIDNSAEICEQLTVEGSIDANQEVPRSTFFSKAMVNSKEATAFTYEALAHPIYVGASSTPQSFDLIFFTGQSWVLTDKLKSKASGNDLSMQEYMDNDPEFLSILNATISVGGNVSLVTGSTIGTPNSHTPLGLRWFRMREQDPRVPYNYPTADSSRPVEMVVECATCNNSTNPCGYGGVCRANQTCDCINGGYGALCHQLPLGDAFCNPYFNTEYYDYDGGDCCGGSCRGPQCGLGGLSFAFGLDSQAQGIDEFNILGYEFCEDPKMASVTIELRDFEILDSEEWNAIVGFSDPFCSTATVNVRCDGITYLHVPQHILINETNCKRSYAETIRVPFGSRCELSTSAICLGVICLDHNIAIYYGPDTTSVPIRSGSVRSDTQLSFGVPSKCLTEILSGRNFSIFDLSTEQGTAANVLSNDELSEFLCNDNSVAENQGFVLERFALAVFNASVHFNSSNWEPYQCHGFGIPAFHTACSFFSITSLELEADAVTQVGTIPTELYLLTRLNNLVLRGNSFTGTIPTTLGLLSDLGGLELWDNNLSGRIPSELGALTKLSALALASNRLTGPIPKEILGLQLTGLWIDDNEITGTVSSLFGAMPLVTLSLSVNRFSGTLPQTLFNISTLSSFNLAYNRITGSIPEVGDLNLNTLWLNDNQMTGSVPADLTVLGNCSLANNNFTDGTAPANCAV</sequence>
<keyword evidence="4" id="KW-0472">Membrane</keyword>
<dbReference type="PANTHER" id="PTHR48010:SF5">
    <property type="entry name" value="PROTEIN TOO MANY MOUTHS"/>
    <property type="match status" value="1"/>
</dbReference>
<keyword evidence="2" id="KW-0175">Coiled coil</keyword>
<keyword evidence="4" id="KW-1133">Transmembrane helix</keyword>
<evidence type="ECO:0000256" key="4">
    <source>
        <dbReference type="SAM" id="Phobius"/>
    </source>
</evidence>
<gene>
    <name evidence="6" type="ORF">CYCCA115_LOCUS8526</name>
</gene>
<dbReference type="PANTHER" id="PTHR48010">
    <property type="entry name" value="OS05G0588300 PROTEIN"/>
    <property type="match status" value="1"/>
</dbReference>
<dbReference type="InterPro" id="IPR000742">
    <property type="entry name" value="EGF"/>
</dbReference>